<gene>
    <name evidence="4" type="ORF">SAVMC3_57510</name>
</gene>
<dbReference type="Gene3D" id="3.30.420.590">
    <property type="match status" value="1"/>
</dbReference>
<name>A0A499VHQ6_STRAX</name>
<feature type="chain" id="PRO_5026125396" description="Cell envelope-related transcriptional attenuator domain-containing protein" evidence="2">
    <location>
        <begin position="21"/>
        <end position="136"/>
    </location>
</feature>
<protein>
    <recommendedName>
        <fullName evidence="3">Cell envelope-related transcriptional attenuator domain-containing protein</fullName>
    </recommendedName>
</protein>
<dbReference type="InterPro" id="IPR050922">
    <property type="entry name" value="LytR/CpsA/Psr_CW_biosynth"/>
</dbReference>
<organism evidence="4">
    <name type="scientific">Streptomyces avermitilis</name>
    <dbReference type="NCBI Taxonomy" id="33903"/>
    <lineage>
        <taxon>Bacteria</taxon>
        <taxon>Bacillati</taxon>
        <taxon>Actinomycetota</taxon>
        <taxon>Actinomycetes</taxon>
        <taxon>Kitasatosporales</taxon>
        <taxon>Streptomycetaceae</taxon>
        <taxon>Streptomyces</taxon>
    </lineage>
</organism>
<feature type="domain" description="Cell envelope-related transcriptional attenuator" evidence="3">
    <location>
        <begin position="79"/>
        <end position="134"/>
    </location>
</feature>
<proteinExistence type="inferred from homology"/>
<accession>A0A499VHQ6</accession>
<reference evidence="4" key="1">
    <citation type="submission" date="2019-04" db="EMBL/GenBank/DDBJ databases">
        <title>Draft genome sequences of Streptomyces avermitilis MC3.</title>
        <authorList>
            <person name="Komaki H."/>
            <person name="Tamura T."/>
            <person name="Hosoyama A."/>
        </authorList>
    </citation>
    <scope>NUCLEOTIDE SEQUENCE</scope>
    <source>
        <strain evidence="4">MC3</strain>
    </source>
</reference>
<keyword evidence="2" id="KW-0732">Signal</keyword>
<dbReference type="PANTHER" id="PTHR33392:SF6">
    <property type="entry name" value="POLYISOPRENYL-TEICHOIC ACID--PEPTIDOGLYCAN TEICHOIC ACID TRANSFERASE TAGU"/>
    <property type="match status" value="1"/>
</dbReference>
<feature type="signal peptide" evidence="2">
    <location>
        <begin position="1"/>
        <end position="20"/>
    </location>
</feature>
<evidence type="ECO:0000256" key="2">
    <source>
        <dbReference type="SAM" id="SignalP"/>
    </source>
</evidence>
<sequence length="136" mass="14657">MRMVTTLSVVVLASAGIGHAVVTSLDADIARVDPFKDMKNRPAAGTGMNVLLVGTDGRDKISAAERRKYRLGGAPCHCTDTIMIVHISEDRERASIVSLPRDSYAEMPTHTDGITGRRSRPQPIKLNAAYAQGARI</sequence>
<dbReference type="Pfam" id="PF03816">
    <property type="entry name" value="LytR_cpsA_psr"/>
    <property type="match status" value="1"/>
</dbReference>
<dbReference type="AlphaFoldDB" id="A0A499VHQ6"/>
<dbReference type="InterPro" id="IPR004474">
    <property type="entry name" value="LytR_CpsA_psr"/>
</dbReference>
<dbReference type="PANTHER" id="PTHR33392">
    <property type="entry name" value="POLYISOPRENYL-TEICHOIC ACID--PEPTIDOGLYCAN TEICHOIC ACID TRANSFERASE TAGU"/>
    <property type="match status" value="1"/>
</dbReference>
<evidence type="ECO:0000256" key="1">
    <source>
        <dbReference type="ARBA" id="ARBA00006068"/>
    </source>
</evidence>
<comment type="similarity">
    <text evidence="1">Belongs to the LytR/CpsA/Psr (LCP) family.</text>
</comment>
<dbReference type="EMBL" id="AP019621">
    <property type="protein sequence ID" value="BBJ53122.1"/>
    <property type="molecule type" value="Genomic_DNA"/>
</dbReference>
<evidence type="ECO:0000313" key="4">
    <source>
        <dbReference type="EMBL" id="BBJ53122.1"/>
    </source>
</evidence>
<evidence type="ECO:0000259" key="3">
    <source>
        <dbReference type="Pfam" id="PF03816"/>
    </source>
</evidence>